<sequence length="274" mass="30541">MALAIALILIVVASVLFHFVSPWWFTPIASNWDLLDDTIQVTLVITGAVFVAVNLFIAWAIIRYRHRPGQRAAYEPESPKLESGLTAVTTVGIVAMLAPGLYVYSDMINAPKDALIVEVLGQQWQWRFRFPGADGRLGVSDTRFMSGERPFGLDPDDPYGRDDVLVDSPELHLPLGKPVTLLLRSRDVLHNFYVPQFRAKMDLVPGTVSRFWLTPTRTGRFEILCAELCGIGHYNMRGYVIVEDEAAFHGWLATQPSFAQTLPATTAAALSLRR</sequence>
<protein>
    <recommendedName>
        <fullName evidence="3">cytochrome-c oxidase</fullName>
        <ecNumber evidence="3">7.1.1.9</ecNumber>
    </recommendedName>
</protein>
<dbReference type="EC" id="7.1.1.9" evidence="3"/>
<gene>
    <name evidence="15" type="ORF">GPA25_21330</name>
</gene>
<keyword evidence="7" id="KW-1278">Translocase</keyword>
<evidence type="ECO:0000313" key="15">
    <source>
        <dbReference type="EMBL" id="NMG77299.1"/>
    </source>
</evidence>
<evidence type="ECO:0000256" key="2">
    <source>
        <dbReference type="ARBA" id="ARBA00007866"/>
    </source>
</evidence>
<feature type="transmembrane region" description="Helical" evidence="13">
    <location>
        <begin position="41"/>
        <end position="62"/>
    </location>
</feature>
<dbReference type="EMBL" id="WTVQ01000057">
    <property type="protein sequence ID" value="NMG77299.1"/>
    <property type="molecule type" value="Genomic_DNA"/>
</dbReference>
<evidence type="ECO:0000256" key="1">
    <source>
        <dbReference type="ARBA" id="ARBA00004141"/>
    </source>
</evidence>
<evidence type="ECO:0000256" key="10">
    <source>
        <dbReference type="ARBA" id="ARBA00023008"/>
    </source>
</evidence>
<evidence type="ECO:0000256" key="4">
    <source>
        <dbReference type="ARBA" id="ARBA00022448"/>
    </source>
</evidence>
<dbReference type="SUPFAM" id="SSF81464">
    <property type="entry name" value="Cytochrome c oxidase subunit II-like, transmembrane region"/>
    <property type="match status" value="1"/>
</dbReference>
<evidence type="ECO:0000256" key="3">
    <source>
        <dbReference type="ARBA" id="ARBA00012949"/>
    </source>
</evidence>
<evidence type="ECO:0000256" key="11">
    <source>
        <dbReference type="ARBA" id="ARBA00023136"/>
    </source>
</evidence>
<comment type="subcellular location">
    <subcellularLocation>
        <location evidence="1">Membrane</location>
        <topology evidence="1">Multi-pass membrane protein</topology>
    </subcellularLocation>
</comment>
<evidence type="ECO:0000313" key="16">
    <source>
        <dbReference type="Proteomes" id="UP000648984"/>
    </source>
</evidence>
<name>A0ABX1QFS4_9RHOO</name>
<dbReference type="InterPro" id="IPR008972">
    <property type="entry name" value="Cupredoxin"/>
</dbReference>
<keyword evidence="4" id="KW-0813">Transport</keyword>
<reference evidence="15 16" key="1">
    <citation type="submission" date="2019-12" db="EMBL/GenBank/DDBJ databases">
        <title>Comparative genomics gives insights into the taxonomy of the Azoarcus-Aromatoleum group and reveals separate origins of nif in the plant-associated Azoarcus and non-plant-associated Aromatoleum sub-groups.</title>
        <authorList>
            <person name="Lafos M."/>
            <person name="Maluk M."/>
            <person name="Batista M."/>
            <person name="Junghare M."/>
            <person name="Carmona M."/>
            <person name="Faoro H."/>
            <person name="Cruz L.M."/>
            <person name="Battistoni F."/>
            <person name="De Souza E."/>
            <person name="Pedrosa F."/>
            <person name="Chen W.-M."/>
            <person name="Poole P.S."/>
            <person name="Dixon R.A."/>
            <person name="James E.K."/>
        </authorList>
    </citation>
    <scope>NUCLEOTIDE SEQUENCE [LARGE SCALE GENOMIC DNA]</scope>
    <source>
        <strain evidence="15 16">22Lin</strain>
    </source>
</reference>
<evidence type="ECO:0000259" key="14">
    <source>
        <dbReference type="PROSITE" id="PS50857"/>
    </source>
</evidence>
<keyword evidence="10" id="KW-0186">Copper</keyword>
<dbReference type="InterPro" id="IPR045187">
    <property type="entry name" value="CcO_II"/>
</dbReference>
<dbReference type="InterPro" id="IPR036257">
    <property type="entry name" value="Cyt_c_oxidase_su2_TM_sf"/>
</dbReference>
<dbReference type="Proteomes" id="UP000648984">
    <property type="component" value="Unassembled WGS sequence"/>
</dbReference>
<evidence type="ECO:0000256" key="5">
    <source>
        <dbReference type="ARBA" id="ARBA00022692"/>
    </source>
</evidence>
<keyword evidence="11 13" id="KW-0472">Membrane</keyword>
<dbReference type="PANTHER" id="PTHR22888:SF9">
    <property type="entry name" value="CYTOCHROME C OXIDASE SUBUNIT 2"/>
    <property type="match status" value="1"/>
</dbReference>
<keyword evidence="5 13" id="KW-0812">Transmembrane</keyword>
<keyword evidence="16" id="KW-1185">Reference proteome</keyword>
<comment type="similarity">
    <text evidence="2">Belongs to the cytochrome c oxidase subunit 2 family.</text>
</comment>
<dbReference type="Gene3D" id="1.10.287.90">
    <property type="match status" value="1"/>
</dbReference>
<feature type="domain" description="Cytochrome oxidase subunit II copper A binding" evidence="14">
    <location>
        <begin position="112"/>
        <end position="254"/>
    </location>
</feature>
<dbReference type="PROSITE" id="PS50857">
    <property type="entry name" value="COX2_CUA"/>
    <property type="match status" value="1"/>
</dbReference>
<dbReference type="SUPFAM" id="SSF49503">
    <property type="entry name" value="Cupredoxins"/>
    <property type="match status" value="1"/>
</dbReference>
<proteinExistence type="inferred from homology"/>
<feature type="transmembrane region" description="Helical" evidence="13">
    <location>
        <begin position="83"/>
        <end position="104"/>
    </location>
</feature>
<evidence type="ECO:0000256" key="9">
    <source>
        <dbReference type="ARBA" id="ARBA00022989"/>
    </source>
</evidence>
<keyword evidence="6" id="KW-0479">Metal-binding</keyword>
<evidence type="ECO:0000256" key="6">
    <source>
        <dbReference type="ARBA" id="ARBA00022723"/>
    </source>
</evidence>
<evidence type="ECO:0000256" key="12">
    <source>
        <dbReference type="ARBA" id="ARBA00047816"/>
    </source>
</evidence>
<dbReference type="Gene3D" id="2.60.40.420">
    <property type="entry name" value="Cupredoxins - blue copper proteins"/>
    <property type="match status" value="1"/>
</dbReference>
<accession>A0ABX1QFS4</accession>
<evidence type="ECO:0000256" key="7">
    <source>
        <dbReference type="ARBA" id="ARBA00022967"/>
    </source>
</evidence>
<dbReference type="InterPro" id="IPR001505">
    <property type="entry name" value="Copper_CuA"/>
</dbReference>
<organism evidence="15 16">
    <name type="scientific">Aromatoleum diolicum</name>
    <dbReference type="NCBI Taxonomy" id="75796"/>
    <lineage>
        <taxon>Bacteria</taxon>
        <taxon>Pseudomonadati</taxon>
        <taxon>Pseudomonadota</taxon>
        <taxon>Betaproteobacteria</taxon>
        <taxon>Rhodocyclales</taxon>
        <taxon>Rhodocyclaceae</taxon>
        <taxon>Aromatoleum</taxon>
    </lineage>
</organism>
<dbReference type="PANTHER" id="PTHR22888">
    <property type="entry name" value="CYTOCHROME C OXIDASE, SUBUNIT II"/>
    <property type="match status" value="1"/>
</dbReference>
<comment type="caution">
    <text evidence="15">The sequence shown here is derived from an EMBL/GenBank/DDBJ whole genome shotgun (WGS) entry which is preliminary data.</text>
</comment>
<dbReference type="PROSITE" id="PS00078">
    <property type="entry name" value="COX2"/>
    <property type="match status" value="1"/>
</dbReference>
<comment type="catalytic activity">
    <reaction evidence="12">
        <text>4 Fe(II)-[cytochrome c] + O2 + 8 H(+)(in) = 4 Fe(III)-[cytochrome c] + 2 H2O + 4 H(+)(out)</text>
        <dbReference type="Rhea" id="RHEA:11436"/>
        <dbReference type="Rhea" id="RHEA-COMP:10350"/>
        <dbReference type="Rhea" id="RHEA-COMP:14399"/>
        <dbReference type="ChEBI" id="CHEBI:15377"/>
        <dbReference type="ChEBI" id="CHEBI:15378"/>
        <dbReference type="ChEBI" id="CHEBI:15379"/>
        <dbReference type="ChEBI" id="CHEBI:29033"/>
        <dbReference type="ChEBI" id="CHEBI:29034"/>
        <dbReference type="EC" id="7.1.1.9"/>
    </reaction>
</comment>
<dbReference type="Pfam" id="PF00116">
    <property type="entry name" value="COX2"/>
    <property type="match status" value="1"/>
</dbReference>
<dbReference type="InterPro" id="IPR002429">
    <property type="entry name" value="CcO_II-like_C"/>
</dbReference>
<dbReference type="RefSeq" id="WP_169262426.1">
    <property type="nucleotide sequence ID" value="NZ_WTVQ01000057.1"/>
</dbReference>
<dbReference type="CDD" id="cd13919">
    <property type="entry name" value="CuRO_HCO_II_like_5"/>
    <property type="match status" value="1"/>
</dbReference>
<keyword evidence="8" id="KW-0249">Electron transport</keyword>
<evidence type="ECO:0000256" key="13">
    <source>
        <dbReference type="SAM" id="Phobius"/>
    </source>
</evidence>
<keyword evidence="9 13" id="KW-1133">Transmembrane helix</keyword>
<evidence type="ECO:0000256" key="8">
    <source>
        <dbReference type="ARBA" id="ARBA00022982"/>
    </source>
</evidence>